<dbReference type="Proteomes" id="UP000321085">
    <property type="component" value="Unassembled WGS sequence"/>
</dbReference>
<name>A0A512BZZ2_9HYPH</name>
<gene>
    <name evidence="1" type="ORF">MAE02_52270</name>
</gene>
<keyword evidence="2" id="KW-1185">Reference proteome</keyword>
<sequence>MTRWLQAPPEAKASRAHASVALYVAGHAVWTPRDYTALSREGFQKNAVVHRAVRLVAEAAA</sequence>
<proteinExistence type="predicted"/>
<evidence type="ECO:0000313" key="2">
    <source>
        <dbReference type="Proteomes" id="UP000321085"/>
    </source>
</evidence>
<dbReference type="EMBL" id="BJYU01000109">
    <property type="protein sequence ID" value="GEO17531.1"/>
    <property type="molecule type" value="Genomic_DNA"/>
</dbReference>
<reference evidence="1 2" key="1">
    <citation type="submission" date="2019-07" db="EMBL/GenBank/DDBJ databases">
        <title>Whole genome shotgun sequence of Microvirga aerophila NBRC 106136.</title>
        <authorList>
            <person name="Hosoyama A."/>
            <person name="Uohara A."/>
            <person name="Ohji S."/>
            <person name="Ichikawa N."/>
        </authorList>
    </citation>
    <scope>NUCLEOTIDE SEQUENCE [LARGE SCALE GENOMIC DNA]</scope>
    <source>
        <strain evidence="1 2">NBRC 106136</strain>
    </source>
</reference>
<dbReference type="AlphaFoldDB" id="A0A512BZZ2"/>
<comment type="caution">
    <text evidence="1">The sequence shown here is derived from an EMBL/GenBank/DDBJ whole genome shotgun (WGS) entry which is preliminary data.</text>
</comment>
<accession>A0A512BZZ2</accession>
<organism evidence="1 2">
    <name type="scientific">Microvirga aerophila</name>
    <dbReference type="NCBI Taxonomy" id="670291"/>
    <lineage>
        <taxon>Bacteria</taxon>
        <taxon>Pseudomonadati</taxon>
        <taxon>Pseudomonadota</taxon>
        <taxon>Alphaproteobacteria</taxon>
        <taxon>Hyphomicrobiales</taxon>
        <taxon>Methylobacteriaceae</taxon>
        <taxon>Microvirga</taxon>
    </lineage>
</organism>
<protein>
    <submittedName>
        <fullName evidence="1">Uncharacterized protein</fullName>
    </submittedName>
</protein>
<evidence type="ECO:0000313" key="1">
    <source>
        <dbReference type="EMBL" id="GEO17531.1"/>
    </source>
</evidence>